<accession>A0ABN9UF84</accession>
<name>A0ABN9UF84_9DINO</name>
<keyword evidence="2" id="KW-1185">Reference proteome</keyword>
<organism evidence="1 2">
    <name type="scientific">Prorocentrum cordatum</name>
    <dbReference type="NCBI Taxonomy" id="2364126"/>
    <lineage>
        <taxon>Eukaryota</taxon>
        <taxon>Sar</taxon>
        <taxon>Alveolata</taxon>
        <taxon>Dinophyceae</taxon>
        <taxon>Prorocentrales</taxon>
        <taxon>Prorocentraceae</taxon>
        <taxon>Prorocentrum</taxon>
    </lineage>
</organism>
<gene>
    <name evidence="1" type="ORF">PCOR1329_LOCUS48063</name>
</gene>
<reference evidence="1" key="1">
    <citation type="submission" date="2023-10" db="EMBL/GenBank/DDBJ databases">
        <authorList>
            <person name="Chen Y."/>
            <person name="Shah S."/>
            <person name="Dougan E. K."/>
            <person name="Thang M."/>
            <person name="Chan C."/>
        </authorList>
    </citation>
    <scope>NUCLEOTIDE SEQUENCE [LARGE SCALE GENOMIC DNA]</scope>
</reference>
<evidence type="ECO:0000313" key="1">
    <source>
        <dbReference type="EMBL" id="CAK0858202.1"/>
    </source>
</evidence>
<comment type="caution">
    <text evidence="1">The sequence shown here is derived from an EMBL/GenBank/DDBJ whole genome shotgun (WGS) entry which is preliminary data.</text>
</comment>
<proteinExistence type="predicted"/>
<protein>
    <submittedName>
        <fullName evidence="1">Uncharacterized protein</fullName>
    </submittedName>
</protein>
<evidence type="ECO:0000313" key="2">
    <source>
        <dbReference type="Proteomes" id="UP001189429"/>
    </source>
</evidence>
<dbReference type="EMBL" id="CAUYUJ010015799">
    <property type="protein sequence ID" value="CAK0858202.1"/>
    <property type="molecule type" value="Genomic_DNA"/>
</dbReference>
<sequence>MPQTLHAVKGALILMTRAPYIHLSHTTLTCLRLYILPREQAGSSRRRAQKKNAWGGLLVPRGPLHNRAALRRPAVSASSAVSSRTRPERLGFLSCMALFQEG</sequence>
<dbReference type="Proteomes" id="UP001189429">
    <property type="component" value="Unassembled WGS sequence"/>
</dbReference>